<name>A0A6C2UPF1_9BACT</name>
<accession>A0A6C2UPF1</accession>
<feature type="transmembrane region" description="Helical" evidence="1">
    <location>
        <begin position="50"/>
        <end position="70"/>
    </location>
</feature>
<evidence type="ECO:0000256" key="1">
    <source>
        <dbReference type="SAM" id="Phobius"/>
    </source>
</evidence>
<keyword evidence="3" id="KW-1185">Reference proteome</keyword>
<feature type="transmembrane region" description="Helical" evidence="1">
    <location>
        <begin position="76"/>
        <end position="97"/>
    </location>
</feature>
<evidence type="ECO:0008006" key="4">
    <source>
        <dbReference type="Google" id="ProtNLM"/>
    </source>
</evidence>
<dbReference type="EMBL" id="CAAHFH010000002">
    <property type="protein sequence ID" value="VGO22078.1"/>
    <property type="molecule type" value="Genomic_DNA"/>
</dbReference>
<feature type="transmembrane region" description="Helical" evidence="1">
    <location>
        <begin position="6"/>
        <end position="29"/>
    </location>
</feature>
<keyword evidence="1" id="KW-0472">Membrane</keyword>
<dbReference type="Proteomes" id="UP000346198">
    <property type="component" value="Unassembled WGS sequence"/>
</dbReference>
<proteinExistence type="predicted"/>
<evidence type="ECO:0000313" key="3">
    <source>
        <dbReference type="Proteomes" id="UP000346198"/>
    </source>
</evidence>
<dbReference type="AlphaFoldDB" id="A0A6C2UPF1"/>
<dbReference type="RefSeq" id="WP_136063490.1">
    <property type="nucleotide sequence ID" value="NZ_CAAHFH010000002.1"/>
</dbReference>
<evidence type="ECO:0000313" key="2">
    <source>
        <dbReference type="EMBL" id="VGO22078.1"/>
    </source>
</evidence>
<organism evidence="2 3">
    <name type="scientific">Pontiella sulfatireligans</name>
    <dbReference type="NCBI Taxonomy" id="2750658"/>
    <lineage>
        <taxon>Bacteria</taxon>
        <taxon>Pseudomonadati</taxon>
        <taxon>Kiritimatiellota</taxon>
        <taxon>Kiritimatiellia</taxon>
        <taxon>Kiritimatiellales</taxon>
        <taxon>Pontiellaceae</taxon>
        <taxon>Pontiella</taxon>
    </lineage>
</organism>
<keyword evidence="1" id="KW-0812">Transmembrane</keyword>
<protein>
    <recommendedName>
        <fullName evidence="4">DUF4149 domain-containing protein</fullName>
    </recommendedName>
</protein>
<sequence>MIFEQITHIQFAVDAAMATLIWMVQLVIYPVFRDVVPERFHDWHLKYMKTISRIVIPLMFIQALCHGLLLVLQPSFLQWMASTAILAAWIVTFMLSVPCHQALQRSGHQIEIINRLIRTNWLRTLFWTLTLLLGTV</sequence>
<gene>
    <name evidence="2" type="ORF">SCARR_04159</name>
</gene>
<keyword evidence="1" id="KW-1133">Transmembrane helix</keyword>
<reference evidence="2 3" key="1">
    <citation type="submission" date="2019-04" db="EMBL/GenBank/DDBJ databases">
        <authorList>
            <person name="Van Vliet M D."/>
        </authorList>
    </citation>
    <scope>NUCLEOTIDE SEQUENCE [LARGE SCALE GENOMIC DNA]</scope>
    <source>
        <strain evidence="2 3">F21</strain>
    </source>
</reference>